<dbReference type="OrthoDB" id="9890280at2759"/>
<gene>
    <name evidence="4" type="ORF">GIB67_016762</name>
</gene>
<dbReference type="EMBL" id="JACGCM010001910">
    <property type="protein sequence ID" value="KAF6147405.1"/>
    <property type="molecule type" value="Genomic_DNA"/>
</dbReference>
<protein>
    <submittedName>
        <fullName evidence="4">Uncharacterized protein</fullName>
    </submittedName>
</protein>
<accession>A0A7J7LXS2</accession>
<dbReference type="GO" id="GO:0005634">
    <property type="term" value="C:nucleus"/>
    <property type="evidence" value="ECO:0007669"/>
    <property type="project" value="TreeGrafter"/>
</dbReference>
<dbReference type="GO" id="GO:2000001">
    <property type="term" value="P:regulation of DNA damage checkpoint"/>
    <property type="evidence" value="ECO:0007669"/>
    <property type="project" value="TreeGrafter"/>
</dbReference>
<keyword evidence="5" id="KW-1185">Reference proteome</keyword>
<proteinExistence type="predicted"/>
<evidence type="ECO:0000313" key="5">
    <source>
        <dbReference type="Proteomes" id="UP000541444"/>
    </source>
</evidence>
<sequence length="141" mass="16010">MKSGVDVISIVDKTTATLDSPHLTSIPCRLAAHPYKVGTFAGSTAGGWVYMWKTRTDNKGGKLRTQEFTLVEPPNTPCLTEYEQRKFVDIKRNKDIVASLRPHRYSELMKKYNINKKTPRSSVPEPPVNSCRRTQEAEMRI</sequence>
<dbReference type="AlphaFoldDB" id="A0A7J7LXS2"/>
<dbReference type="GO" id="GO:0003677">
    <property type="term" value="F:DNA binding"/>
    <property type="evidence" value="ECO:0007669"/>
    <property type="project" value="TreeGrafter"/>
</dbReference>
<name>A0A7J7LXS2_9MAGN</name>
<keyword evidence="1" id="KW-0853">WD repeat</keyword>
<organism evidence="4 5">
    <name type="scientific">Kingdonia uniflora</name>
    <dbReference type="NCBI Taxonomy" id="39325"/>
    <lineage>
        <taxon>Eukaryota</taxon>
        <taxon>Viridiplantae</taxon>
        <taxon>Streptophyta</taxon>
        <taxon>Embryophyta</taxon>
        <taxon>Tracheophyta</taxon>
        <taxon>Spermatophyta</taxon>
        <taxon>Magnoliopsida</taxon>
        <taxon>Ranunculales</taxon>
        <taxon>Circaeasteraceae</taxon>
        <taxon>Kingdonia</taxon>
    </lineage>
</organism>
<dbReference type="PANTHER" id="PTHR14773:SF0">
    <property type="entry name" value="WD REPEAT-CONTAINING PROTEIN 76"/>
    <property type="match status" value="1"/>
</dbReference>
<evidence type="ECO:0000256" key="1">
    <source>
        <dbReference type="ARBA" id="ARBA00022574"/>
    </source>
</evidence>
<evidence type="ECO:0000256" key="3">
    <source>
        <dbReference type="SAM" id="MobiDB-lite"/>
    </source>
</evidence>
<dbReference type="PANTHER" id="PTHR14773">
    <property type="entry name" value="WD REPEAT-CONTAINING PROTEIN 76"/>
    <property type="match status" value="1"/>
</dbReference>
<dbReference type="InterPro" id="IPR050853">
    <property type="entry name" value="WD_repeat_DNA-damage-binding"/>
</dbReference>
<keyword evidence="2" id="KW-0677">Repeat</keyword>
<feature type="region of interest" description="Disordered" evidence="3">
    <location>
        <begin position="113"/>
        <end position="141"/>
    </location>
</feature>
<evidence type="ECO:0000313" key="4">
    <source>
        <dbReference type="EMBL" id="KAF6147405.1"/>
    </source>
</evidence>
<reference evidence="4 5" key="1">
    <citation type="journal article" date="2020" name="IScience">
        <title>Genome Sequencing of the Endangered Kingdonia uniflora (Circaeasteraceae, Ranunculales) Reveals Potential Mechanisms of Evolutionary Specialization.</title>
        <authorList>
            <person name="Sun Y."/>
            <person name="Deng T."/>
            <person name="Zhang A."/>
            <person name="Moore M.J."/>
            <person name="Landis J.B."/>
            <person name="Lin N."/>
            <person name="Zhang H."/>
            <person name="Zhang X."/>
            <person name="Huang J."/>
            <person name="Zhang X."/>
            <person name="Sun H."/>
            <person name="Wang H."/>
        </authorList>
    </citation>
    <scope>NUCLEOTIDE SEQUENCE [LARGE SCALE GENOMIC DNA]</scope>
    <source>
        <strain evidence="4">TB1705</strain>
        <tissue evidence="4">Leaf</tissue>
    </source>
</reference>
<evidence type="ECO:0000256" key="2">
    <source>
        <dbReference type="ARBA" id="ARBA00022737"/>
    </source>
</evidence>
<comment type="caution">
    <text evidence="4">The sequence shown here is derived from an EMBL/GenBank/DDBJ whole genome shotgun (WGS) entry which is preliminary data.</text>
</comment>
<dbReference type="Proteomes" id="UP000541444">
    <property type="component" value="Unassembled WGS sequence"/>
</dbReference>